<evidence type="ECO:0000313" key="4">
    <source>
        <dbReference type="EnsemblPlants" id="LPERR06G17100.1"/>
    </source>
</evidence>
<protein>
    <recommendedName>
        <fullName evidence="3">DUF4220 domain-containing protein</fullName>
    </recommendedName>
</protein>
<dbReference type="InterPro" id="IPR025315">
    <property type="entry name" value="DUF4220"/>
</dbReference>
<dbReference type="PANTHER" id="PTHR31325">
    <property type="entry name" value="OS01G0798800 PROTEIN-RELATED"/>
    <property type="match status" value="1"/>
</dbReference>
<feature type="transmembrane region" description="Helical" evidence="2">
    <location>
        <begin position="187"/>
        <end position="207"/>
    </location>
</feature>
<feature type="transmembrane region" description="Helical" evidence="2">
    <location>
        <begin position="333"/>
        <end position="352"/>
    </location>
</feature>
<dbReference type="STRING" id="77586.A0A0D9WRX4"/>
<dbReference type="eggNOG" id="ENOG502RRUP">
    <property type="taxonomic scope" value="Eukaryota"/>
</dbReference>
<dbReference type="Gramene" id="LPERR06G17100.1">
    <property type="protein sequence ID" value="LPERR06G17100.1"/>
    <property type="gene ID" value="LPERR06G17100"/>
</dbReference>
<evidence type="ECO:0000256" key="2">
    <source>
        <dbReference type="SAM" id="Phobius"/>
    </source>
</evidence>
<evidence type="ECO:0000256" key="1">
    <source>
        <dbReference type="SAM" id="MobiDB-lite"/>
    </source>
</evidence>
<feature type="transmembrane region" description="Helical" evidence="2">
    <location>
        <begin position="46"/>
        <end position="68"/>
    </location>
</feature>
<feature type="domain" description="DUF4220" evidence="3">
    <location>
        <begin position="125"/>
        <end position="413"/>
    </location>
</feature>
<keyword evidence="2" id="KW-1133">Transmembrane helix</keyword>
<dbReference type="EnsemblPlants" id="LPERR06G17100.1">
    <property type="protein sequence ID" value="LPERR06G17100.1"/>
    <property type="gene ID" value="LPERR06G17100"/>
</dbReference>
<sequence length="517" mass="57985">MSLLGLSLTGETAHYECVRPDPGHQSSHSTQKTCSFPQPETEGDPLFPVFAPILPTIITAALATLSPWLDNPRRIVVQVEALVAAAATLLLLQLILCSFRRQSSSTLIQGGAWVWYTMSFPLSSPVKNVLYPVWAVALFLVAGSTNVITSYDLDDRNQWKRNLLELLQYAFYTAINTKPLLPYSTTTSTALSAIPTILILNFIIFLTNALKVFKCWRVGTDVPTKRVAEWMKNDVATHKDRSYVFNPATLEGYKYTVRCGIRRIIANTTAKAVYHGLECAEAGLLETHDFVFKGLLSTEDDHERAFQIVEVELDFYHDYLLTKYSVIWKREKLLFFMLVTRIIFICIILGHVTQNSLAVVAPAAVIKVQTKASDTIITVFVLSAIILVEVLQAAFYLASDWAKLSLTIISDKCFSKHLKFLIEYPNNPYEKFQRYFGSGLGRKRGPVKISNTVSSLQRNGVLRQFSWALDCRSQIEIMLSCELAHEANIQVIDGGSEQEEEMSCHHEVAVNLSSVVI</sequence>
<feature type="compositionally biased region" description="Polar residues" evidence="1">
    <location>
        <begin position="24"/>
        <end position="38"/>
    </location>
</feature>
<accession>A0A0D9WRX4</accession>
<reference evidence="5" key="2">
    <citation type="submission" date="2013-12" db="EMBL/GenBank/DDBJ databases">
        <authorList>
            <person name="Yu Y."/>
            <person name="Lee S."/>
            <person name="de Baynast K."/>
            <person name="Wissotski M."/>
            <person name="Liu L."/>
            <person name="Talag J."/>
            <person name="Goicoechea J."/>
            <person name="Angelova A."/>
            <person name="Jetty R."/>
            <person name="Kudrna D."/>
            <person name="Golser W."/>
            <person name="Rivera L."/>
            <person name="Zhang J."/>
            <person name="Wing R."/>
        </authorList>
    </citation>
    <scope>NUCLEOTIDE SEQUENCE</scope>
</reference>
<dbReference type="HOGENOM" id="CLU_527206_0_0_1"/>
<reference evidence="4" key="3">
    <citation type="submission" date="2015-04" db="UniProtKB">
        <authorList>
            <consortium name="EnsemblPlants"/>
        </authorList>
    </citation>
    <scope>IDENTIFICATION</scope>
</reference>
<feature type="transmembrane region" description="Helical" evidence="2">
    <location>
        <begin position="75"/>
        <end position="96"/>
    </location>
</feature>
<proteinExistence type="predicted"/>
<name>A0A0D9WRX4_9ORYZ</name>
<evidence type="ECO:0000313" key="5">
    <source>
        <dbReference type="Proteomes" id="UP000032180"/>
    </source>
</evidence>
<feature type="region of interest" description="Disordered" evidence="1">
    <location>
        <begin position="17"/>
        <end position="40"/>
    </location>
</feature>
<organism evidence="4 5">
    <name type="scientific">Leersia perrieri</name>
    <dbReference type="NCBI Taxonomy" id="77586"/>
    <lineage>
        <taxon>Eukaryota</taxon>
        <taxon>Viridiplantae</taxon>
        <taxon>Streptophyta</taxon>
        <taxon>Embryophyta</taxon>
        <taxon>Tracheophyta</taxon>
        <taxon>Spermatophyta</taxon>
        <taxon>Magnoliopsida</taxon>
        <taxon>Liliopsida</taxon>
        <taxon>Poales</taxon>
        <taxon>Poaceae</taxon>
        <taxon>BOP clade</taxon>
        <taxon>Oryzoideae</taxon>
        <taxon>Oryzeae</taxon>
        <taxon>Oryzinae</taxon>
        <taxon>Leersia</taxon>
    </lineage>
</organism>
<feature type="transmembrane region" description="Helical" evidence="2">
    <location>
        <begin position="376"/>
        <end position="398"/>
    </location>
</feature>
<keyword evidence="5" id="KW-1185">Reference proteome</keyword>
<keyword evidence="2" id="KW-0812">Transmembrane</keyword>
<dbReference type="Proteomes" id="UP000032180">
    <property type="component" value="Chromosome 6"/>
</dbReference>
<dbReference type="AlphaFoldDB" id="A0A0D9WRX4"/>
<reference evidence="4 5" key="1">
    <citation type="submission" date="2012-08" db="EMBL/GenBank/DDBJ databases">
        <title>Oryza genome evolution.</title>
        <authorList>
            <person name="Wing R.A."/>
        </authorList>
    </citation>
    <scope>NUCLEOTIDE SEQUENCE</scope>
</reference>
<keyword evidence="2" id="KW-0472">Membrane</keyword>
<feature type="transmembrane region" description="Helical" evidence="2">
    <location>
        <begin position="129"/>
        <end position="151"/>
    </location>
</feature>
<evidence type="ECO:0000259" key="3">
    <source>
        <dbReference type="Pfam" id="PF13968"/>
    </source>
</evidence>
<dbReference type="Pfam" id="PF13968">
    <property type="entry name" value="DUF4220"/>
    <property type="match status" value="1"/>
</dbReference>